<proteinExistence type="predicted"/>
<dbReference type="Proteomes" id="UP000288216">
    <property type="component" value="Unassembled WGS sequence"/>
</dbReference>
<comment type="caution">
    <text evidence="1">The sequence shown here is derived from an EMBL/GenBank/DDBJ whole genome shotgun (WGS) entry which is preliminary data.</text>
</comment>
<dbReference type="AlphaFoldDB" id="A0A401NLE3"/>
<protein>
    <recommendedName>
        <fullName evidence="3">Dipeptidylpeptidase IV N-terminal domain-containing protein</fullName>
    </recommendedName>
</protein>
<dbReference type="STRING" id="75743.A0A401NLE3"/>
<gene>
    <name evidence="1" type="ORF">scyTo_0011359</name>
</gene>
<dbReference type="Gene3D" id="2.140.10.30">
    <property type="entry name" value="Dipeptidylpeptidase IV, N-terminal domain"/>
    <property type="match status" value="1"/>
</dbReference>
<organism evidence="1 2">
    <name type="scientific">Scyliorhinus torazame</name>
    <name type="common">Cloudy catshark</name>
    <name type="synonym">Catulus torazame</name>
    <dbReference type="NCBI Taxonomy" id="75743"/>
    <lineage>
        <taxon>Eukaryota</taxon>
        <taxon>Metazoa</taxon>
        <taxon>Chordata</taxon>
        <taxon>Craniata</taxon>
        <taxon>Vertebrata</taxon>
        <taxon>Chondrichthyes</taxon>
        <taxon>Elasmobranchii</taxon>
        <taxon>Galeomorphii</taxon>
        <taxon>Galeoidea</taxon>
        <taxon>Carcharhiniformes</taxon>
        <taxon>Scyliorhinidae</taxon>
        <taxon>Scyliorhinus</taxon>
    </lineage>
</organism>
<dbReference type="EMBL" id="BFAA01005123">
    <property type="protein sequence ID" value="GCB61682.1"/>
    <property type="molecule type" value="Genomic_DNA"/>
</dbReference>
<keyword evidence="2" id="KW-1185">Reference proteome</keyword>
<dbReference type="SUPFAM" id="SSF82171">
    <property type="entry name" value="DPP6 N-terminal domain-like"/>
    <property type="match status" value="1"/>
</dbReference>
<dbReference type="OrthoDB" id="16520at2759"/>
<accession>A0A401NLE3</accession>
<reference evidence="1 2" key="1">
    <citation type="journal article" date="2018" name="Nat. Ecol. Evol.">
        <title>Shark genomes provide insights into elasmobranch evolution and the origin of vertebrates.</title>
        <authorList>
            <person name="Hara Y"/>
            <person name="Yamaguchi K"/>
            <person name="Onimaru K"/>
            <person name="Kadota M"/>
            <person name="Koyanagi M"/>
            <person name="Keeley SD"/>
            <person name="Tatsumi K"/>
            <person name="Tanaka K"/>
            <person name="Motone F"/>
            <person name="Kageyama Y"/>
            <person name="Nozu R"/>
            <person name="Adachi N"/>
            <person name="Nishimura O"/>
            <person name="Nakagawa R"/>
            <person name="Tanegashima C"/>
            <person name="Kiyatake I"/>
            <person name="Matsumoto R"/>
            <person name="Murakumo K"/>
            <person name="Nishida K"/>
            <person name="Terakita A"/>
            <person name="Kuratani S"/>
            <person name="Sato K"/>
            <person name="Hyodo S Kuraku.S."/>
        </authorList>
    </citation>
    <scope>NUCLEOTIDE SEQUENCE [LARGE SCALE GENOMIC DNA]</scope>
</reference>
<evidence type="ECO:0008006" key="3">
    <source>
        <dbReference type="Google" id="ProtNLM"/>
    </source>
</evidence>
<sequence length="69" mass="8052">MELGKRYDYAELVYRTRDGHVIKLNIVTNETTVLLENSTFVTFKATKYSVSPDLRFVLLAYDVKQVHKL</sequence>
<name>A0A401NLE3_SCYTO</name>
<evidence type="ECO:0000313" key="2">
    <source>
        <dbReference type="Proteomes" id="UP000288216"/>
    </source>
</evidence>
<evidence type="ECO:0000313" key="1">
    <source>
        <dbReference type="EMBL" id="GCB61682.1"/>
    </source>
</evidence>